<dbReference type="Proteomes" id="UP000053424">
    <property type="component" value="Unassembled WGS sequence"/>
</dbReference>
<dbReference type="FunFam" id="3.40.50.300:FF:001368">
    <property type="entry name" value="Midasin"/>
    <property type="match status" value="1"/>
</dbReference>
<evidence type="ECO:0000259" key="12">
    <source>
        <dbReference type="PROSITE" id="PS50234"/>
    </source>
</evidence>
<evidence type="ECO:0000256" key="10">
    <source>
        <dbReference type="PIRNR" id="PIRNR010340"/>
    </source>
</evidence>
<dbReference type="HOGENOM" id="CLU_000050_0_0_1"/>
<dbReference type="Pfam" id="PF07728">
    <property type="entry name" value="AAA_5"/>
    <property type="match status" value="8"/>
</dbReference>
<protein>
    <recommendedName>
        <fullName evidence="4 10">Midasin</fullName>
    </recommendedName>
</protein>
<keyword evidence="5" id="KW-0597">Phosphoprotein</keyword>
<dbReference type="GO" id="GO:0030687">
    <property type="term" value="C:preribosome, large subunit precursor"/>
    <property type="evidence" value="ECO:0007669"/>
    <property type="project" value="TreeGrafter"/>
</dbReference>
<dbReference type="PROSITE" id="PS50234">
    <property type="entry name" value="VWFA"/>
    <property type="match status" value="1"/>
</dbReference>
<dbReference type="Gene3D" id="3.40.50.410">
    <property type="entry name" value="von Willebrand factor, type A domain"/>
    <property type="match status" value="1"/>
</dbReference>
<feature type="compositionally biased region" description="Acidic residues" evidence="11">
    <location>
        <begin position="4634"/>
        <end position="4647"/>
    </location>
</feature>
<dbReference type="InterPro" id="IPR017850">
    <property type="entry name" value="Alkaline_phosphatase_core_sf"/>
</dbReference>
<dbReference type="GO" id="GO:0005524">
    <property type="term" value="F:ATP binding"/>
    <property type="evidence" value="ECO:0007669"/>
    <property type="project" value="UniProtKB-KW"/>
</dbReference>
<feature type="compositionally biased region" description="Polar residues" evidence="11">
    <location>
        <begin position="4479"/>
        <end position="4496"/>
    </location>
</feature>
<dbReference type="OrthoDB" id="5186at2759"/>
<dbReference type="GO" id="GO:0005730">
    <property type="term" value="C:nucleolus"/>
    <property type="evidence" value="ECO:0007669"/>
    <property type="project" value="UniProtKB-SubCell"/>
</dbReference>
<feature type="compositionally biased region" description="Basic and acidic residues" evidence="11">
    <location>
        <begin position="791"/>
        <end position="805"/>
    </location>
</feature>
<feature type="compositionally biased region" description="Acidic residues" evidence="11">
    <location>
        <begin position="4247"/>
        <end position="4270"/>
    </location>
</feature>
<evidence type="ECO:0000256" key="1">
    <source>
        <dbReference type="ARBA" id="ARBA00004604"/>
    </source>
</evidence>
<dbReference type="InterPro" id="IPR040848">
    <property type="entry name" value="AAA_lid_7"/>
</dbReference>
<dbReference type="InterPro" id="IPR003593">
    <property type="entry name" value="AAA+_ATPase"/>
</dbReference>
<dbReference type="SUPFAM" id="SSF53649">
    <property type="entry name" value="Alkaline phosphatase-like"/>
    <property type="match status" value="1"/>
</dbReference>
<dbReference type="PIRSF" id="PIRSF010340">
    <property type="entry name" value="Midasin"/>
    <property type="match status" value="1"/>
</dbReference>
<feature type="compositionally biased region" description="Acidic residues" evidence="11">
    <location>
        <begin position="4225"/>
        <end position="4239"/>
    </location>
</feature>
<reference evidence="13 14" key="1">
    <citation type="submission" date="2014-04" db="EMBL/GenBank/DDBJ databases">
        <authorList>
            <consortium name="DOE Joint Genome Institute"/>
            <person name="Kuo A."/>
            <person name="Gay G."/>
            <person name="Dore J."/>
            <person name="Kohler A."/>
            <person name="Nagy L.G."/>
            <person name="Floudas D."/>
            <person name="Copeland A."/>
            <person name="Barry K.W."/>
            <person name="Cichocki N."/>
            <person name="Veneault-Fourrey C."/>
            <person name="LaButti K."/>
            <person name="Lindquist E.A."/>
            <person name="Lipzen A."/>
            <person name="Lundell T."/>
            <person name="Morin E."/>
            <person name="Murat C."/>
            <person name="Sun H."/>
            <person name="Tunlid A."/>
            <person name="Henrissat B."/>
            <person name="Grigoriev I.V."/>
            <person name="Hibbett D.S."/>
            <person name="Martin F."/>
            <person name="Nordberg H.P."/>
            <person name="Cantor M.N."/>
            <person name="Hua S.X."/>
        </authorList>
    </citation>
    <scope>NUCLEOTIDE SEQUENCE [LARGE SCALE GENOMIC DNA]</scope>
    <source>
        <strain evidence="14">h7</strain>
    </source>
</reference>
<dbReference type="PROSITE" id="PS00675">
    <property type="entry name" value="SIGMA54_INTERACT_1"/>
    <property type="match status" value="2"/>
</dbReference>
<feature type="region of interest" description="Disordered" evidence="11">
    <location>
        <begin position="4578"/>
        <end position="4677"/>
    </location>
</feature>
<dbReference type="Gene3D" id="3.40.50.300">
    <property type="entry name" value="P-loop containing nucleotide triphosphate hydrolases"/>
    <property type="match status" value="6"/>
</dbReference>
<feature type="compositionally biased region" description="Basic and acidic residues" evidence="11">
    <location>
        <begin position="4274"/>
        <end position="4301"/>
    </location>
</feature>
<organism evidence="13 14">
    <name type="scientific">Hebeloma cylindrosporum</name>
    <dbReference type="NCBI Taxonomy" id="76867"/>
    <lineage>
        <taxon>Eukaryota</taxon>
        <taxon>Fungi</taxon>
        <taxon>Dikarya</taxon>
        <taxon>Basidiomycota</taxon>
        <taxon>Agaricomycotina</taxon>
        <taxon>Agaricomycetes</taxon>
        <taxon>Agaricomycetidae</taxon>
        <taxon>Agaricales</taxon>
        <taxon>Agaricineae</taxon>
        <taxon>Hymenogastraceae</taxon>
        <taxon>Hebeloma</taxon>
    </lineage>
</organism>
<dbReference type="InterPro" id="IPR036465">
    <property type="entry name" value="vWFA_dom_sf"/>
</dbReference>
<keyword evidence="9 10" id="KW-0539">Nucleus</keyword>
<feature type="compositionally biased region" description="Basic and acidic residues" evidence="11">
    <location>
        <begin position="4622"/>
        <end position="4633"/>
    </location>
</feature>
<feature type="compositionally biased region" description="Basic and acidic residues" evidence="11">
    <location>
        <begin position="4309"/>
        <end position="4323"/>
    </location>
</feature>
<dbReference type="Pfam" id="PF17867">
    <property type="entry name" value="AAA_lid_7"/>
    <property type="match status" value="3"/>
</dbReference>
<feature type="compositionally biased region" description="Basic and acidic residues" evidence="11">
    <location>
        <begin position="4417"/>
        <end position="4427"/>
    </location>
</feature>
<dbReference type="GO" id="GO:0005654">
    <property type="term" value="C:nucleoplasm"/>
    <property type="evidence" value="ECO:0007669"/>
    <property type="project" value="UniProtKB-SubCell"/>
</dbReference>
<feature type="compositionally biased region" description="Acidic residues" evidence="11">
    <location>
        <begin position="4428"/>
        <end position="4441"/>
    </location>
</feature>
<dbReference type="SUPFAM" id="SSF52540">
    <property type="entry name" value="P-loop containing nucleoside triphosphate hydrolases"/>
    <property type="match status" value="6"/>
</dbReference>
<reference evidence="14" key="2">
    <citation type="submission" date="2015-01" db="EMBL/GenBank/DDBJ databases">
        <title>Evolutionary Origins and Diversification of the Mycorrhizal Mutualists.</title>
        <authorList>
            <consortium name="DOE Joint Genome Institute"/>
            <consortium name="Mycorrhizal Genomics Consortium"/>
            <person name="Kohler A."/>
            <person name="Kuo A."/>
            <person name="Nagy L.G."/>
            <person name="Floudas D."/>
            <person name="Copeland A."/>
            <person name="Barry K.W."/>
            <person name="Cichocki N."/>
            <person name="Veneault-Fourrey C."/>
            <person name="LaButti K."/>
            <person name="Lindquist E.A."/>
            <person name="Lipzen A."/>
            <person name="Lundell T."/>
            <person name="Morin E."/>
            <person name="Murat C."/>
            <person name="Riley R."/>
            <person name="Ohm R."/>
            <person name="Sun H."/>
            <person name="Tunlid A."/>
            <person name="Henrissat B."/>
            <person name="Grigoriev I.V."/>
            <person name="Hibbett D.S."/>
            <person name="Martin F."/>
        </authorList>
    </citation>
    <scope>NUCLEOTIDE SEQUENCE [LARGE SCALE GENOMIC DNA]</scope>
    <source>
        <strain evidence="14">h7</strain>
    </source>
</reference>
<dbReference type="EMBL" id="KN831776">
    <property type="protein sequence ID" value="KIM43273.1"/>
    <property type="molecule type" value="Genomic_DNA"/>
</dbReference>
<keyword evidence="7 10" id="KW-0067">ATP-binding</keyword>
<dbReference type="GO" id="GO:0000027">
    <property type="term" value="P:ribosomal large subunit assembly"/>
    <property type="evidence" value="ECO:0007669"/>
    <property type="project" value="InterPro"/>
</dbReference>
<sequence>MTFTSDLHDPLAINLHRQTSRLLSSIAPNTQLYDALNNVVTTGQLLSNLSSLLAVPAFTQLVATYFRPLLIELCVRWLEGEYCMEEQLFALCYLVEVHEELFPILSEFLFKFHRNGPLSFITETLSPVSVDLTRLQQLLLAYYRILQANRELPLTLRWTLAPLSNLIHTPHLDNGVRLLAIRCYSLQSGMGEEKRCNLEREILGEPCGVDCNLNYGQNVDGSVKEVDGWLLPVLEVRRVQQERESIVSEQVDFYSREGGDDTFLIEAKDLSPLVANVHGVLLLRSSPNPPLESPLVPLNSSNQALRHIALCISLRLPTLLTSAPSVGKVLLLSHLAGLLHPSRSNQIVIIHLADTSLDPRALLGSYVTSTAHPGTFDWKEGVLVRSMREGKWIVFKDIDRGSNEVLGLIKPLVESLNLGKWIGGRAKIDVPGRGTVVAHDHFMVFASRSLVSSKDDVVRPPTFFGSHKFTEIVIQSPSLEELRSIVNTKFPRLAGATCVAIVELWNSIVKLGSQASGRDVGIRELLKFCQRIDRLLPSSYQPMDIDSSREEGPPPTFAEIFPNPTLREDMYLEARDTFFGSGALTTSTRAHSKAVAEIVGERLCLSSDVRRWVLEQKAPEFDVEKDVNGRTVAVRVGRTRLLAQPRKADFDEPPKRPFAMHNPAVSLLSRITNAVSHAEPVLLTGETGTGKTSVISHLASLLHRPLISLNLSHQTESSDLIGGLKPIDARIPGSLLHEQFVALFSATFSRKKNEKFEIEVRKAVNECKWKRAVGLWKESVRLATERMQARAVEENRTRTIDDETPRKRRKTERSEPKSSELAWTKFLHEVEEFEVQHIHGKGRFAFGFVEGPLIKALRSGAWVLLDEVNLATPETLECISSLLQGPTASITLTEHGSLEPVPRHPDFRLFACMNPATDVGKKDLPASIRSRFTEIDVPSPDADKDTLLAIISQYVGHIAVSDKRIIMDIAEFYTSVKHVAESRVIADGANHRPHFSMRTLVRALTFAADTASTYSLRRSVWEGCLMAFTMALDGKSTETVEALARKHLLSGVKNPKSVLAKIPAAPGQGQFFQFGPFYLEKGPHDECQTDEYIITPSVEQKIINLARIILTRRFPVLIEGPTSSGKTSSIEYLAKRTGHRFVRINNHEHTDIQEYLGSYVSDPLTGKLVFKDGLLVQALRHGHWIVLDELNLAPTDVLEALNRLLDDNRELVIPETQEIVRPHPHFMLFATQNPPGLYAGRKVLSRAFRNRFLEVHFEDVPQGELESILCQRCQIAPSYGKRIVSVFHELQKRRQTGRIFESKQGFATLRDLFRWAGRDAMSYQELAENGYMLLAERTRRAEDKIVVKEVIESVMGVRIDENAMYDLFRPGFDATTFLGNSIPLKSTTIWTKAMQRLYTLVSRGLRFNEPILLVGETGSGKTSVCQVFADSSSQRLLTLNCHQNTETADLVGGPRPVRNRSALQTEIMKEASLALKDVGIIDIPSSADAMGTALSSALKTSSHLDRHLRTRLEDIHGRLLRLHSIFEWHDGPLIEAMHRGDVFLLDEISLADDSVLERLNSVLEPGRSIVLAERGGMDSEQSAIRASEEFKLIATMNPGGDYGKKELSPALRNRFTEIWVPPVDNRGDLELIIHNLWQHSSLQPYTSCLLDFVDWLCSRVGDRSLMSLRDILAWVIFMNFTYKPAETGGLFPDDLFHHAAHMTYLDGLGSLPQLTGYSSEALHGLKKDALDKLTEIVPLAGQLASKVPPYDSSRHLQLGCFAIPKGSKSASQKLFNFDAPTTLSNAMRVVRACQVPKPILLEGSPGVGKTSLVNALADLSGHELCRINLSDQTDLIDLFGSDLPVEGGVAGEFAWKDAEFLRALQEGHWVLLDEMNLAPQAVLEGLNSILDHRGTVYIPELNRSFARHPDFRIFAAQNPLQQGGGRKGMPKSFVNRFTKVYIEELTAGDFYTVCSHVFPDIHESTLRHMISFNIELNQQVSVHRTFGQDGSPWEFNLRDIVRWGTLCTYRHQGQPHEYLRSVYLQRFRTSQDRIRACTIFDKVFCKVSTSLEDAPPWTISPTHIQFGHFTDSRINGATLSRPRRVLKMQLAALESLGDCVSQSWLAILTGPRNSGKTDIVRALAGMTGHSLLEVPINSATDTMDILGSFEQVDTRRRLRELLEHSMTELDSDLRSTRGSKILPNFQSEANELWESYAKASTPQLRNISETLSSLLTQIAASDPTQSERYQRIGKSLQLLSFSSSDVGHFEWVDGPLVKAMRSGHWLLLDGANLCGPSVLDRLNSLCEPNGSLTLSERGVVDGKVEVIEPHPNFRLFMSVDPHHGELSRAMRNRGLEIALFATPLADDVAIIRDHLRLPVTSSPSAEDPNLKGIIFEAVRRGLSPYPFPQSLQIASTGRSLDQDSALSNLIDHVPVLLTPCLEVADFSWIYFLSRSLVPGCMPYIVRYLAVRPQTEWSSSIFKFVSEFPHQDLNIALEGLRQSYLVRRKTPPAFLLHQPTFFYWSEKGSLEISSEAEVSTLPAMVFEIINLSATIFICQLDRSLDQVTEIHSLKEKDHRTRQAVIALYKELLTFGSQILKKSSNLIYLRLLSTILPFTTYLKRALNSSSYDFSAVYAISLWIIDTLDPCPSDFTHILELSKALHDEVSLSRGLGLFAVWTKFYLEEPPQTLREATQTTDRLAASLVSSTDYAALRLQAFNVISIESLPSLLRTQKEIQLLNIRDALDDCLRSKGSETITDDLSPVDPNSMLLELHALELLCMDYDEKVEVLKLVLPVQANQDHSQQLHNLLHEIVSLSCRQERASLLRIIPYQHLAWALQVGKGETSLLVKAQMCWLEGLWSDEVGNQGMVGPSILLHPILLHKTLSTCDMSHIKLSSLSSHENVLRHQTQIAIIESRHIGGRMIQFIHILYQALSLIASCFATSYDAAIYHSIQSAAQDTNGDFLESISNLVTLLLLSKDIGFLSSLKKELIPLLSTASTGSPLQILGFAWVAVSRLLLDLVIPDAPMDPAAVQNCTSHRLQCEESDLSSQIRLHHQLEHILTGNATNEMIDHLTPQLGNIQAELANSPILPSRSDVPRLHLFWSEVLQFQKTILPTSKVDDLLRALVSNDSNAPLRERMMQGSLAGFYQRLDTVYPEFADITTLLKLGILYMRFGLRVIADSASSLADTPGTGMTVSLLSFPSACSAGQIINNFERHGPSGTTPFRHISLALASFALEKALGLQKEQNVAVIDGAYDQAIRLWLIDRAKENQQAAEANTLYRQSKDNTVATEAEIEEQEFLTLFPTFDDSSDNDHLPPSGLPQSSLLVQPEDMSLLVDIHYDLVDLSAKQPDQRFYKMKCDTIRTLVTNSLATLPATLDQCGIQFQFSILQENISALHETRGSATNPYNFYFDPNYQELANGATVIANLHRRLEVISEEWPDQMVVRHLMESCQSILEIDSRSPVAKLLTLTEQLLVQSEDWEMYSNRDNSIKIHQEELIPVNFTAEVSQWWFRLYDAVIRGTASAVDQDPEGETHSIDQYLKSLIPLIDDFITTSPLGQFDARLKLVHSFEKYVVKIAPSKSPLHQLAFRRLSRILHSTRRYYTLFSEKLRKNLLDEKVTLEKEVKAFIKLASWKDVNVQALKQSAQRTHRQLYKIMKKFRDVLRQPVVHWLQPLHAGDPEGGPLSFDQPLVLTPTIFVERLAIPSIDNPLPNRDYISNLQRTFDRYNSLIGKRIRPFIIGHSAEEVDDAAVTIITTSKSLASISVPPSSSELRIKHQKALLVRKRKAWADMLKELKSAGLAGNVKPVVLQQNTSQQWIREQPSLHELSRVEVEVDKGESYFVKLCGSLPSLRASIPNHHSDLTTRELQRGTMFLESGFAIAVDLRSRLFVALNTYQQMQTMIERLKMFSPDKGARGWKNHFAHVLSLKEGLSKLAHGLSETRDSAITFCDLQSDRPALETFFSEISTAIATTDRLLGHLRPLIANVEKAALPFLTQEEIDLLLQAESHLSDTYEMVSRWCKTQLRLHYLLSPLKIWLQNQHIVSLLPFDDLGTDSTHLEALITSLLVSVQSLVSRCPDGVPQDGDDTEKYILKGYQFARDFTHLLNLDHIKDQLDQLLLSIVSESALFQTLERVMPFLILYLSLAKDQLAVHSNWTKALFKLDFVLCSVLQTLSQQGFCQPPEGEEKDANGEGMESAAGVGIGEGSGTENISKEIEDESQIEGLKGEDAENDDDKADHEGGDAIEMDDDFGGELEDVPDKGSDDEAESDEGSEPEFDETLGELDDLDPAAVDEKMWGDEKGPEDSGNTDEKAEQDLSKESGPSELTAKESGEGKKPKDKSQGNQQGTDQSDAEDEEAEAKSEGGNDDLNDPNVSGEPMDEHVQEANTLDLPDEMDLGGDEMPKEGSSDSEDDDAMENEENGPVEEEGFNDVEDFAMKEPSRVISEDDTEERPESEDDTNAVHASGEKTDEEQPNDEVPVEAVAQPDVSKEGGPTDPNETVNPEPGQSSSSGEAGTSRGGPGESSMAEEKVENDEGSMEDIRPSNAEPTDDDGTGTGTSGLREGQAGSQSELQLISNPLRSLGDALKEIRQRFDEILNTDKKDAPRKQTGEQGEPSQLEYLRPEDADNDMEALGPAGDEQAARLDQLRIIDDEMNSDEAPVEMDLDPSLPFEKHEEPPSHQPVAQPQAPNGTAHHDDVEGAILQTGLLAREDPEPGFELSDRRTGDMPMEERSKDIELQLKEWRLADYPEAGADQVWRLYESLTHDLAYTLCEQLRLILEPTQATRLKGDYRTGKRLNMKKVISYIASDYTKDKIWLRRTKPSHREYQVLISIDDSRSMAESHSVHLAYQTLALVSKALSRLESGDVAIAKFGERVDLLHGFDQGPFTDQAGANVLKAFKFSQKATNVLSLLETSLKVLENARERKSMSSTSAADLWQLQFIISDGMCQDHEKLRTVLRKAEEQRVMIVFIILDSLQTMSAENPGGTNQGSILSMDKAEFKTVDGKMELQLQKYLDSFPFDYYVVLRHVEALPEVLSATLKQFFERISEEMASSSSSIPPKAVEAEERKGLLSRDDNPYDHDSFEEDNIQLQPRTSTWSRKRIATVAIALIGLLVTGTFARTVLFAKSSRPSPPHSSYYGTALRSNGTHEFNRTVLIVSIDGLRADYLDRQLTPHLLHLSKKGLRAKSMKPVFPTLTFPNHWALMTGLHAESHGIVANNFWDPALREEFHYNRISSAWNPVWGLGEPMWETAERAGVATANLMWPGPPKTTSGASSTYFVPWKDKVPLGDKLGQILHWIDLPFEKRPQLIMAYEPSLDQAGHATGPNSKRVNETLIQVDTFAKDLHDSLAARNLTDIVDIVFVSDHGMTDTSHPELIYMDDILGVAALKEIAHQDGWPSMGLRFHTAANVSRHLELLLKASDENPEKFDVYTHDTMPERYHFAGNERIAPIYVIPKIGYVLTTHEEGDTGMSKGNHGYDNAAESMQAMFVAHGPFSTEVKAQHQRRSQLSHLSVRVKAGWHSTSEETYIMETFPNVEIYNLVIRLLGIGDYAASNNGTAGFWDQYF</sequence>
<dbReference type="PANTHER" id="PTHR48103">
    <property type="entry name" value="MIDASIN-RELATED"/>
    <property type="match status" value="1"/>
</dbReference>
<feature type="compositionally biased region" description="Acidic residues" evidence="11">
    <location>
        <begin position="4390"/>
        <end position="4416"/>
    </location>
</feature>
<dbReference type="FunFam" id="3.40.50.300:FF:000712">
    <property type="entry name" value="Midasin"/>
    <property type="match status" value="1"/>
</dbReference>
<evidence type="ECO:0000256" key="7">
    <source>
        <dbReference type="ARBA" id="ARBA00022840"/>
    </source>
</evidence>
<dbReference type="CDD" id="cd16018">
    <property type="entry name" value="Enpp"/>
    <property type="match status" value="1"/>
</dbReference>
<dbReference type="Pfam" id="PF17865">
    <property type="entry name" value="AAA_lid_5"/>
    <property type="match status" value="1"/>
</dbReference>
<dbReference type="GO" id="GO:0016887">
    <property type="term" value="F:ATP hydrolysis activity"/>
    <property type="evidence" value="ECO:0007669"/>
    <property type="project" value="InterPro"/>
</dbReference>
<dbReference type="InterPro" id="IPR002591">
    <property type="entry name" value="Phosphodiest/P_Trfase"/>
</dbReference>
<dbReference type="PANTHER" id="PTHR48103:SF2">
    <property type="entry name" value="MIDASIN"/>
    <property type="match status" value="1"/>
</dbReference>
<dbReference type="InterPro" id="IPR027417">
    <property type="entry name" value="P-loop_NTPase"/>
</dbReference>
<feature type="compositionally biased region" description="Basic and acidic residues" evidence="11">
    <location>
        <begin position="4691"/>
        <end position="4712"/>
    </location>
</feature>
<gene>
    <name evidence="13" type="ORF">M413DRAFT_26433</name>
</gene>
<accession>A0A0C2Y092</accession>
<evidence type="ECO:0000256" key="2">
    <source>
        <dbReference type="ARBA" id="ARBA00004642"/>
    </source>
</evidence>
<evidence type="ECO:0000256" key="11">
    <source>
        <dbReference type="SAM" id="MobiDB-lite"/>
    </source>
</evidence>
<feature type="compositionally biased region" description="Acidic residues" evidence="11">
    <location>
        <begin position="4451"/>
        <end position="4461"/>
    </location>
</feature>
<feature type="compositionally biased region" description="Polar residues" evidence="11">
    <location>
        <begin position="4548"/>
        <end position="4558"/>
    </location>
</feature>
<evidence type="ECO:0000256" key="9">
    <source>
        <dbReference type="ARBA" id="ARBA00023242"/>
    </source>
</evidence>
<dbReference type="SUPFAM" id="SSF53300">
    <property type="entry name" value="vWA-like"/>
    <property type="match status" value="1"/>
</dbReference>
<keyword evidence="8 10" id="KW-0143">Chaperone</keyword>
<feature type="region of interest" description="Disordered" evidence="11">
    <location>
        <begin position="791"/>
        <end position="816"/>
    </location>
</feature>
<comment type="subcellular location">
    <subcellularLocation>
        <location evidence="1">Nucleus</location>
        <location evidence="1">Nucleolus</location>
    </subcellularLocation>
    <subcellularLocation>
        <location evidence="2">Nucleus</location>
        <location evidence="2">Nucleoplasm</location>
    </subcellularLocation>
</comment>
<dbReference type="InterPro" id="IPR002035">
    <property type="entry name" value="VWF_A"/>
</dbReference>
<feature type="region of interest" description="Disordered" evidence="11">
    <location>
        <begin position="4161"/>
        <end position="4558"/>
    </location>
</feature>
<evidence type="ECO:0000256" key="5">
    <source>
        <dbReference type="ARBA" id="ARBA00022553"/>
    </source>
</evidence>
<evidence type="ECO:0000256" key="4">
    <source>
        <dbReference type="ARBA" id="ARBA00017143"/>
    </source>
</evidence>
<feature type="region of interest" description="Disordered" evidence="11">
    <location>
        <begin position="4689"/>
        <end position="4712"/>
    </location>
</feature>
<evidence type="ECO:0000256" key="3">
    <source>
        <dbReference type="ARBA" id="ARBA00007188"/>
    </source>
</evidence>
<evidence type="ECO:0000256" key="8">
    <source>
        <dbReference type="ARBA" id="ARBA00023186"/>
    </source>
</evidence>
<dbReference type="CDD" id="cd00009">
    <property type="entry name" value="AAA"/>
    <property type="match status" value="2"/>
</dbReference>
<dbReference type="FunFam" id="3.40.50.300:FF:000142">
    <property type="entry name" value="Midasin"/>
    <property type="match status" value="1"/>
</dbReference>
<keyword evidence="14" id="KW-1185">Reference proteome</keyword>
<dbReference type="InterPro" id="IPR012099">
    <property type="entry name" value="Midasin"/>
</dbReference>
<comment type="function">
    <text evidence="10">Nuclear chaperone required for maturation and nuclear export of pre-60S ribosome subunits.</text>
</comment>
<evidence type="ECO:0000313" key="13">
    <source>
        <dbReference type="EMBL" id="KIM43273.1"/>
    </source>
</evidence>
<name>A0A0C2Y092_HEBCY</name>
<feature type="domain" description="VWFA" evidence="12">
    <location>
        <begin position="4810"/>
        <end position="5029"/>
    </location>
</feature>
<keyword evidence="6 10" id="KW-0547">Nucleotide-binding</keyword>
<dbReference type="GO" id="GO:0000055">
    <property type="term" value="P:ribosomal large subunit export from nucleus"/>
    <property type="evidence" value="ECO:0007669"/>
    <property type="project" value="TreeGrafter"/>
</dbReference>
<comment type="similarity">
    <text evidence="3 10">Belongs to the midasin family.</text>
</comment>
<dbReference type="InterPro" id="IPR041190">
    <property type="entry name" value="Midasin_AAA_lid_5"/>
</dbReference>
<feature type="compositionally biased region" description="Basic and acidic residues" evidence="11">
    <location>
        <begin position="4578"/>
        <end position="4591"/>
    </location>
</feature>
<dbReference type="STRING" id="686832.A0A0C2Y092"/>
<proteinExistence type="inferred from homology"/>
<dbReference type="InterPro" id="IPR011704">
    <property type="entry name" value="ATPase_dyneun-rel_AAA"/>
</dbReference>
<dbReference type="Gene3D" id="3.40.720.10">
    <property type="entry name" value="Alkaline Phosphatase, subunit A"/>
    <property type="match status" value="1"/>
</dbReference>
<dbReference type="InterPro" id="IPR025662">
    <property type="entry name" value="Sigma_54_int_dom_ATP-bd_1"/>
</dbReference>
<dbReference type="SMART" id="SM00382">
    <property type="entry name" value="AAA"/>
    <property type="match status" value="4"/>
</dbReference>
<dbReference type="Pfam" id="PF01663">
    <property type="entry name" value="Phosphodiest"/>
    <property type="match status" value="1"/>
</dbReference>
<evidence type="ECO:0000256" key="6">
    <source>
        <dbReference type="ARBA" id="ARBA00022741"/>
    </source>
</evidence>
<evidence type="ECO:0000313" key="14">
    <source>
        <dbReference type="Proteomes" id="UP000053424"/>
    </source>
</evidence>